<evidence type="ECO:0000313" key="1">
    <source>
        <dbReference type="EMBL" id="NYI11595.1"/>
    </source>
</evidence>
<keyword evidence="2" id="KW-1185">Reference proteome</keyword>
<sequence length="209" mass="22572">MSDLLSARFVQDVTVWDVGDYLEGLERCTKWPYVATVIDLGSMQVPVPASGNLIRFTDPYRQQAPLGGDVIHWRSSRLVPSIARAIDIGRYGGSGWCLPQDATGVAPDHRVAVSRVGHARECAVVARHYAASTRDDFGLETAYATVRDTPVGDIIAARPEVLVLAYMDSNPDLLARFMVAAGAGVRIVTPEHLDDPLLKASESGGRATL</sequence>
<evidence type="ECO:0000313" key="2">
    <source>
        <dbReference type="Proteomes" id="UP000537326"/>
    </source>
</evidence>
<organism evidence="1 2">
    <name type="scientific">Nocardioides marinus</name>
    <dbReference type="NCBI Taxonomy" id="374514"/>
    <lineage>
        <taxon>Bacteria</taxon>
        <taxon>Bacillati</taxon>
        <taxon>Actinomycetota</taxon>
        <taxon>Actinomycetes</taxon>
        <taxon>Propionibacteriales</taxon>
        <taxon>Nocardioidaceae</taxon>
        <taxon>Nocardioides</taxon>
    </lineage>
</organism>
<name>A0A7Y9YG60_9ACTN</name>
<dbReference type="AlphaFoldDB" id="A0A7Y9YG60"/>
<accession>A0A7Y9YG60</accession>
<protein>
    <submittedName>
        <fullName evidence="1">Uncharacterized protein</fullName>
    </submittedName>
</protein>
<proteinExistence type="predicted"/>
<reference evidence="1 2" key="1">
    <citation type="submission" date="2020-07" db="EMBL/GenBank/DDBJ databases">
        <title>Sequencing the genomes of 1000 actinobacteria strains.</title>
        <authorList>
            <person name="Klenk H.-P."/>
        </authorList>
    </citation>
    <scope>NUCLEOTIDE SEQUENCE [LARGE SCALE GENOMIC DNA]</scope>
    <source>
        <strain evidence="1 2">DSM 18248</strain>
    </source>
</reference>
<dbReference type="Proteomes" id="UP000537326">
    <property type="component" value="Unassembled WGS sequence"/>
</dbReference>
<dbReference type="EMBL" id="JACBZI010000001">
    <property type="protein sequence ID" value="NYI11595.1"/>
    <property type="molecule type" value="Genomic_DNA"/>
</dbReference>
<gene>
    <name evidence="1" type="ORF">BKA05_003110</name>
</gene>
<comment type="caution">
    <text evidence="1">The sequence shown here is derived from an EMBL/GenBank/DDBJ whole genome shotgun (WGS) entry which is preliminary data.</text>
</comment>
<dbReference type="RefSeq" id="WP_179532263.1">
    <property type="nucleotide sequence ID" value="NZ_BAAAPP010000006.1"/>
</dbReference>